<dbReference type="OrthoDB" id="34715at2157"/>
<evidence type="ECO:0000313" key="2">
    <source>
        <dbReference type="EMBL" id="AWR95828.1"/>
    </source>
</evidence>
<feature type="transmembrane region" description="Helical" evidence="1">
    <location>
        <begin position="275"/>
        <end position="300"/>
    </location>
</feature>
<feature type="transmembrane region" description="Helical" evidence="1">
    <location>
        <begin position="174"/>
        <end position="196"/>
    </location>
</feature>
<dbReference type="EMBL" id="CP029289">
    <property type="protein sequence ID" value="AWR95828.1"/>
    <property type="molecule type" value="Genomic_DNA"/>
</dbReference>
<dbReference type="KEGG" id="abri:DFR85_15815"/>
<reference evidence="2 3" key="1">
    <citation type="submission" date="2018-05" db="EMBL/GenBank/DDBJ databases">
        <title>Complete Genome Sequences of Extremely Thermoacidophilic, Metal-Mobilizing Type-Strain Members of the Archaeal Family Sulfolobaceae: Acidianus brierleyi DSM-1651T, Acidianus sulfidivorans DSM-18786T, Metallosphaera hakonensis DSM-7519T, and Metallosphaera prunae DSM-10039T.</title>
        <authorList>
            <person name="Counts J.A."/>
            <person name="Kelly R.M."/>
        </authorList>
    </citation>
    <scope>NUCLEOTIDE SEQUENCE [LARGE SCALE GENOMIC DNA]</scope>
    <source>
        <strain evidence="2 3">DSM 1651</strain>
    </source>
</reference>
<dbReference type="Proteomes" id="UP000248044">
    <property type="component" value="Chromosome"/>
</dbReference>
<feature type="transmembrane region" description="Helical" evidence="1">
    <location>
        <begin position="142"/>
        <end position="162"/>
    </location>
</feature>
<organism evidence="2 3">
    <name type="scientific">Acidianus brierleyi</name>
    <dbReference type="NCBI Taxonomy" id="41673"/>
    <lineage>
        <taxon>Archaea</taxon>
        <taxon>Thermoproteota</taxon>
        <taxon>Thermoprotei</taxon>
        <taxon>Sulfolobales</taxon>
        <taxon>Sulfolobaceae</taxon>
        <taxon>Acidianus</taxon>
    </lineage>
</organism>
<protein>
    <submittedName>
        <fullName evidence="2">Uncharacterized protein</fullName>
    </submittedName>
</protein>
<keyword evidence="1" id="KW-0812">Transmembrane</keyword>
<feature type="transmembrane region" description="Helical" evidence="1">
    <location>
        <begin position="114"/>
        <end position="135"/>
    </location>
</feature>
<dbReference type="AlphaFoldDB" id="A0A2U9IIF1"/>
<evidence type="ECO:0000313" key="3">
    <source>
        <dbReference type="Proteomes" id="UP000248044"/>
    </source>
</evidence>
<feature type="transmembrane region" description="Helical" evidence="1">
    <location>
        <begin position="12"/>
        <end position="33"/>
    </location>
</feature>
<feature type="transmembrane region" description="Helical" evidence="1">
    <location>
        <begin position="249"/>
        <end position="268"/>
    </location>
</feature>
<feature type="transmembrane region" description="Helical" evidence="1">
    <location>
        <begin position="88"/>
        <end position="108"/>
    </location>
</feature>
<dbReference type="RefSeq" id="WP_110271706.1">
    <property type="nucleotide sequence ID" value="NZ_CP029289.2"/>
</dbReference>
<keyword evidence="1" id="KW-1133">Transmembrane helix</keyword>
<keyword evidence="3" id="KW-1185">Reference proteome</keyword>
<keyword evidence="1" id="KW-0472">Membrane</keyword>
<feature type="transmembrane region" description="Helical" evidence="1">
    <location>
        <begin position="208"/>
        <end position="229"/>
    </location>
</feature>
<gene>
    <name evidence="2" type="ORF">DFR85_15815</name>
</gene>
<feature type="transmembrane region" description="Helical" evidence="1">
    <location>
        <begin position="53"/>
        <end position="76"/>
    </location>
</feature>
<sequence>MKIDRDIKLIHFLYLYIFAQFFELFFNREFLVSVLPFGLAGISVTKIEPYLKAFYIIGGTAYTLMLILQPILLILVIIKVKNNLSRGLLSAILYLTLLADAIHIAYGVNNTTLQIPAIFSIIYAILLAITPLYLMIRQNKKILLAIFIPDVLAYCFLISTWLTNALGNSSIGIVSGYSGFLMAYAVLFSGIAFITYSILKKINLIKILPFMTVGLFVAIASAFNLIPGWDFAIGVTFPYIFGILGIRDWMPPIFFLIAAITFGCAIEMRKIDKPLALSVLSILASTLIFDSVPITTYLIAPLVGTTFLYLIQTNKVETLKK</sequence>
<name>A0A2U9IIF1_9CREN</name>
<dbReference type="GeneID" id="36833653"/>
<accession>A0A2U9IIF1</accession>
<proteinExistence type="predicted"/>
<evidence type="ECO:0000256" key="1">
    <source>
        <dbReference type="SAM" id="Phobius"/>
    </source>
</evidence>